<evidence type="ECO:0000256" key="1">
    <source>
        <dbReference type="ARBA" id="ARBA00010333"/>
    </source>
</evidence>
<dbReference type="InterPro" id="IPR018313">
    <property type="entry name" value="SBP_3_CS"/>
</dbReference>
<accession>A0A4R2Q9B2</accession>
<dbReference type="InterPro" id="IPR051455">
    <property type="entry name" value="Bact_solute-bind_prot3"/>
</dbReference>
<dbReference type="OrthoDB" id="9807888at2"/>
<dbReference type="PROSITE" id="PS51257">
    <property type="entry name" value="PROKAR_LIPOPROTEIN"/>
    <property type="match status" value="1"/>
</dbReference>
<dbReference type="PANTHER" id="PTHR30085:SF6">
    <property type="entry name" value="ABC TRANSPORTER GLUTAMINE-BINDING PROTEIN GLNH"/>
    <property type="match status" value="1"/>
</dbReference>
<reference evidence="7 8" key="1">
    <citation type="submission" date="2019-03" db="EMBL/GenBank/DDBJ databases">
        <title>Genomic Encyclopedia of Type Strains, Phase IV (KMG-IV): sequencing the most valuable type-strain genomes for metagenomic binning, comparative biology and taxonomic classification.</title>
        <authorList>
            <person name="Goeker M."/>
        </authorList>
    </citation>
    <scope>NUCLEOTIDE SEQUENCE [LARGE SCALE GENOMIC DNA]</scope>
    <source>
        <strain evidence="7 8">DSM 45765</strain>
    </source>
</reference>
<dbReference type="GO" id="GO:0005576">
    <property type="term" value="C:extracellular region"/>
    <property type="evidence" value="ECO:0007669"/>
    <property type="project" value="TreeGrafter"/>
</dbReference>
<dbReference type="GO" id="GO:0030288">
    <property type="term" value="C:outer membrane-bounded periplasmic space"/>
    <property type="evidence" value="ECO:0007669"/>
    <property type="project" value="TreeGrafter"/>
</dbReference>
<dbReference type="SUPFAM" id="SSF53850">
    <property type="entry name" value="Periplasmic binding protein-like II"/>
    <property type="match status" value="1"/>
</dbReference>
<gene>
    <name evidence="7" type="ORF">EV191_1225</name>
</gene>
<evidence type="ECO:0000256" key="5">
    <source>
        <dbReference type="SAM" id="SignalP"/>
    </source>
</evidence>
<feature type="domain" description="Solute-binding protein family 3/N-terminal" evidence="6">
    <location>
        <begin position="52"/>
        <end position="276"/>
    </location>
</feature>
<dbReference type="PROSITE" id="PS01039">
    <property type="entry name" value="SBP_BACTERIAL_3"/>
    <property type="match status" value="1"/>
</dbReference>
<dbReference type="AlphaFoldDB" id="A0A4R2Q9B2"/>
<dbReference type="PANTHER" id="PTHR30085">
    <property type="entry name" value="AMINO ACID ABC TRANSPORTER PERMEASE"/>
    <property type="match status" value="1"/>
</dbReference>
<sequence>MTPLRAQAGRTARRRLGLAATALVAALLAAACSANADEPADSLVGKANDAGALTIGTRLDQPGVGLRTVDGRYTGFDIDVATYMANELGVDSENIQWKEITSATRESALTSGEVDMVVGTYSITDERKQEVAFAGPYFETGQDLLVRSRSTDITGPSALDGKRLCSIKGSTPAERVKEEFAQDVQLVEYNRYTDCIPALLTGQVDAMTTDAVILAGYAADNPELLRVVGEQFSEERYGIGLRKGDSEGREALNKAIEKMITSGAWKQSLSRNIGPAEYPIPQPPKITER</sequence>
<feature type="signal peptide" evidence="5">
    <location>
        <begin position="1"/>
        <end position="36"/>
    </location>
</feature>
<dbReference type="CDD" id="cd13690">
    <property type="entry name" value="PBP2_GluB"/>
    <property type="match status" value="1"/>
</dbReference>
<dbReference type="GO" id="GO:0006865">
    <property type="term" value="P:amino acid transport"/>
    <property type="evidence" value="ECO:0007669"/>
    <property type="project" value="TreeGrafter"/>
</dbReference>
<dbReference type="RefSeq" id="WP_132880687.1">
    <property type="nucleotide sequence ID" value="NZ_SLXQ01000022.1"/>
</dbReference>
<comment type="caution">
    <text evidence="7">The sequence shown here is derived from an EMBL/GenBank/DDBJ whole genome shotgun (WGS) entry which is preliminary data.</text>
</comment>
<dbReference type="InterPro" id="IPR001638">
    <property type="entry name" value="Solute-binding_3/MltF_N"/>
</dbReference>
<evidence type="ECO:0000313" key="8">
    <source>
        <dbReference type="Proteomes" id="UP000294911"/>
    </source>
</evidence>
<keyword evidence="8" id="KW-1185">Reference proteome</keyword>
<dbReference type="SMART" id="SM00062">
    <property type="entry name" value="PBPb"/>
    <property type="match status" value="1"/>
</dbReference>
<keyword evidence="3 5" id="KW-0732">Signal</keyword>
<comment type="similarity">
    <text evidence="1 4">Belongs to the bacterial solute-binding protein 3 family.</text>
</comment>
<evidence type="ECO:0000256" key="3">
    <source>
        <dbReference type="ARBA" id="ARBA00022729"/>
    </source>
</evidence>
<dbReference type="Proteomes" id="UP000294911">
    <property type="component" value="Unassembled WGS sequence"/>
</dbReference>
<evidence type="ECO:0000256" key="4">
    <source>
        <dbReference type="RuleBase" id="RU003744"/>
    </source>
</evidence>
<proteinExistence type="inferred from homology"/>
<evidence type="ECO:0000256" key="2">
    <source>
        <dbReference type="ARBA" id="ARBA00022448"/>
    </source>
</evidence>
<dbReference type="Gene3D" id="3.40.190.10">
    <property type="entry name" value="Periplasmic binding protein-like II"/>
    <property type="match status" value="2"/>
</dbReference>
<keyword evidence="2" id="KW-0813">Transport</keyword>
<dbReference type="EMBL" id="SLXQ01000022">
    <property type="protein sequence ID" value="TCP43391.1"/>
    <property type="molecule type" value="Genomic_DNA"/>
</dbReference>
<organism evidence="7 8">
    <name type="scientific">Tamaricihabitans halophyticus</name>
    <dbReference type="NCBI Taxonomy" id="1262583"/>
    <lineage>
        <taxon>Bacteria</taxon>
        <taxon>Bacillati</taxon>
        <taxon>Actinomycetota</taxon>
        <taxon>Actinomycetes</taxon>
        <taxon>Pseudonocardiales</taxon>
        <taxon>Pseudonocardiaceae</taxon>
        <taxon>Tamaricihabitans</taxon>
    </lineage>
</organism>
<name>A0A4R2Q9B2_9PSEU</name>
<dbReference type="Pfam" id="PF00497">
    <property type="entry name" value="SBP_bac_3"/>
    <property type="match status" value="1"/>
</dbReference>
<protein>
    <submittedName>
        <fullName evidence="7">Amino acid ABC transporter substrate-binding protein (PAAT family)</fullName>
    </submittedName>
</protein>
<feature type="chain" id="PRO_5020608757" evidence="5">
    <location>
        <begin position="37"/>
        <end position="289"/>
    </location>
</feature>
<evidence type="ECO:0000259" key="6">
    <source>
        <dbReference type="SMART" id="SM00062"/>
    </source>
</evidence>
<evidence type="ECO:0000313" key="7">
    <source>
        <dbReference type="EMBL" id="TCP43391.1"/>
    </source>
</evidence>